<organism evidence="3 4">
    <name type="scientific">Erysiphe neolycopersici</name>
    <dbReference type="NCBI Taxonomy" id="212602"/>
    <lineage>
        <taxon>Eukaryota</taxon>
        <taxon>Fungi</taxon>
        <taxon>Dikarya</taxon>
        <taxon>Ascomycota</taxon>
        <taxon>Pezizomycotina</taxon>
        <taxon>Leotiomycetes</taxon>
        <taxon>Erysiphales</taxon>
        <taxon>Erysiphaceae</taxon>
        <taxon>Erysiphe</taxon>
    </lineage>
</organism>
<name>A0A420HAS9_9PEZI</name>
<evidence type="ECO:0000313" key="3">
    <source>
        <dbReference type="EMBL" id="RKF54525.1"/>
    </source>
</evidence>
<dbReference type="AlphaFoldDB" id="A0A420HAS9"/>
<dbReference type="Pfam" id="PF22936">
    <property type="entry name" value="Pol_BBD"/>
    <property type="match status" value="1"/>
</dbReference>
<sequence length="177" mass="20071">KWRRDYKPPKGKSNAKSQDSTNEYYPKTPPIVTMASSGKIGAFYSTEIIFQVSGAPIKLFYNLERSWILDSCAKVHVCNDRSRFIEFNSNLNLEEILWVGESQIRISGHGKVIYLQSPKYPSGRPLTPNNIAFVPSLNTNVTSFRLLNVASAHWDTNLSILQLNGRHFANTPMMFSQ</sequence>
<feature type="region of interest" description="Disordered" evidence="1">
    <location>
        <begin position="1"/>
        <end position="24"/>
    </location>
</feature>
<reference evidence="3 4" key="1">
    <citation type="journal article" date="2018" name="BMC Genomics">
        <title>Comparative genome analyses reveal sequence features reflecting distinct modes of host-adaptation between dicot and monocot powdery mildew.</title>
        <authorList>
            <person name="Wu Y."/>
            <person name="Ma X."/>
            <person name="Pan Z."/>
            <person name="Kale S.D."/>
            <person name="Song Y."/>
            <person name="King H."/>
            <person name="Zhang Q."/>
            <person name="Presley C."/>
            <person name="Deng X."/>
            <person name="Wei C.I."/>
            <person name="Xiao S."/>
        </authorList>
    </citation>
    <scope>NUCLEOTIDE SEQUENCE [LARGE SCALE GENOMIC DNA]</scope>
    <source>
        <strain evidence="3">UMSG2</strain>
    </source>
</reference>
<evidence type="ECO:0000313" key="4">
    <source>
        <dbReference type="Proteomes" id="UP000286134"/>
    </source>
</evidence>
<accession>A0A420HAS9</accession>
<feature type="domain" description="Retrovirus-related Pol polyprotein from transposon TNT 1-94-like beta-barrel" evidence="2">
    <location>
        <begin position="67"/>
        <end position="147"/>
    </location>
</feature>
<dbReference type="STRING" id="212602.A0A420HAS9"/>
<dbReference type="EMBL" id="MCFK01009683">
    <property type="protein sequence ID" value="RKF54525.1"/>
    <property type="molecule type" value="Genomic_DNA"/>
</dbReference>
<protein>
    <recommendedName>
        <fullName evidence="2">Retrovirus-related Pol polyprotein from transposon TNT 1-94-like beta-barrel domain-containing protein</fullName>
    </recommendedName>
</protein>
<feature type="compositionally biased region" description="Polar residues" evidence="1">
    <location>
        <begin position="14"/>
        <end position="23"/>
    </location>
</feature>
<gene>
    <name evidence="3" type="ORF">OnM2_096039</name>
</gene>
<feature type="non-terminal residue" evidence="3">
    <location>
        <position position="1"/>
    </location>
</feature>
<comment type="caution">
    <text evidence="3">The sequence shown here is derived from an EMBL/GenBank/DDBJ whole genome shotgun (WGS) entry which is preliminary data.</text>
</comment>
<dbReference type="OrthoDB" id="2663223at2759"/>
<keyword evidence="4" id="KW-1185">Reference proteome</keyword>
<proteinExistence type="predicted"/>
<dbReference type="Proteomes" id="UP000286134">
    <property type="component" value="Unassembled WGS sequence"/>
</dbReference>
<dbReference type="InterPro" id="IPR054722">
    <property type="entry name" value="PolX-like_BBD"/>
</dbReference>
<evidence type="ECO:0000259" key="2">
    <source>
        <dbReference type="Pfam" id="PF22936"/>
    </source>
</evidence>
<evidence type="ECO:0000256" key="1">
    <source>
        <dbReference type="SAM" id="MobiDB-lite"/>
    </source>
</evidence>